<feature type="compositionally biased region" description="Polar residues" evidence="1">
    <location>
        <begin position="1"/>
        <end position="10"/>
    </location>
</feature>
<reference evidence="2 3" key="1">
    <citation type="submission" date="2024-04" db="EMBL/GenBank/DDBJ databases">
        <title>Phyllosticta paracitricarpa is synonymous to the EU quarantine fungus P. citricarpa based on phylogenomic analyses.</title>
        <authorList>
            <consortium name="Lawrence Berkeley National Laboratory"/>
            <person name="Van ingen-buijs V.A."/>
            <person name="Van westerhoven A.C."/>
            <person name="Haridas S."/>
            <person name="Skiadas P."/>
            <person name="Martin F."/>
            <person name="Groenewald J.Z."/>
            <person name="Crous P.W."/>
            <person name="Seidl M.F."/>
        </authorList>
    </citation>
    <scope>NUCLEOTIDE SEQUENCE [LARGE SCALE GENOMIC DNA]</scope>
    <source>
        <strain evidence="2 3">CPC 17464</strain>
    </source>
</reference>
<organism evidence="2 3">
    <name type="scientific">Phyllosticta citribraziliensis</name>
    <dbReference type="NCBI Taxonomy" id="989973"/>
    <lineage>
        <taxon>Eukaryota</taxon>
        <taxon>Fungi</taxon>
        <taxon>Dikarya</taxon>
        <taxon>Ascomycota</taxon>
        <taxon>Pezizomycotina</taxon>
        <taxon>Dothideomycetes</taxon>
        <taxon>Dothideomycetes incertae sedis</taxon>
        <taxon>Botryosphaeriales</taxon>
        <taxon>Phyllostictaceae</taxon>
        <taxon>Phyllosticta</taxon>
    </lineage>
</organism>
<sequence>MPSGHHSTSSRPHKRAKHDSEKRHVLEDLVYNSLTPVVDGELEKLRLVQEATGDFLSPLQLDFGALVGELQTIIKERQQFAKKTGDFAGAFKDVEAITTTLAQCWAEKARIRRSLMLSGWGDSSPELSLKGELNVTHEAPSHGTLLTEQKKRTTNTAILAINIKAETFKMETLDQIALSRLLDMKDVLDKLVLETGIHQHCFGELGGILNVAATSDVPDASGCDIKEAPRGSFRTYLRGLHCRHILCDQESRLR</sequence>
<dbReference type="GeneID" id="92036798"/>
<dbReference type="Proteomes" id="UP001360953">
    <property type="component" value="Unassembled WGS sequence"/>
</dbReference>
<protein>
    <submittedName>
        <fullName evidence="2">Uncharacterized protein</fullName>
    </submittedName>
</protein>
<gene>
    <name evidence="2" type="ORF">J3D65DRAFT_689582</name>
</gene>
<comment type="caution">
    <text evidence="2">The sequence shown here is derived from an EMBL/GenBank/DDBJ whole genome shotgun (WGS) entry which is preliminary data.</text>
</comment>
<dbReference type="EMBL" id="JBBPEH010000002">
    <property type="protein sequence ID" value="KAK7541979.1"/>
    <property type="molecule type" value="Genomic_DNA"/>
</dbReference>
<evidence type="ECO:0000256" key="1">
    <source>
        <dbReference type="SAM" id="MobiDB-lite"/>
    </source>
</evidence>
<feature type="region of interest" description="Disordered" evidence="1">
    <location>
        <begin position="1"/>
        <end position="22"/>
    </location>
</feature>
<accession>A0ABR1M317</accession>
<name>A0ABR1M317_9PEZI</name>
<evidence type="ECO:0000313" key="2">
    <source>
        <dbReference type="EMBL" id="KAK7541979.1"/>
    </source>
</evidence>
<evidence type="ECO:0000313" key="3">
    <source>
        <dbReference type="Proteomes" id="UP001360953"/>
    </source>
</evidence>
<dbReference type="RefSeq" id="XP_066658272.1">
    <property type="nucleotide sequence ID" value="XM_066803892.1"/>
</dbReference>
<keyword evidence="3" id="KW-1185">Reference proteome</keyword>
<proteinExistence type="predicted"/>